<evidence type="ECO:0000256" key="6">
    <source>
        <dbReference type="SAM" id="Phobius"/>
    </source>
</evidence>
<proteinExistence type="predicted"/>
<name>A0A1V2T9U2_9NOCA</name>
<dbReference type="PANTHER" id="PTHR36115">
    <property type="entry name" value="PROLINE-RICH ANTIGEN HOMOLOG-RELATED"/>
    <property type="match status" value="1"/>
</dbReference>
<keyword evidence="5 6" id="KW-0472">Membrane</keyword>
<dbReference type="AlphaFoldDB" id="A0A1V2T9U2"/>
<evidence type="ECO:0000259" key="7">
    <source>
        <dbReference type="Pfam" id="PF06271"/>
    </source>
</evidence>
<accession>A0A1V2T9U2</accession>
<dbReference type="Pfam" id="PF06271">
    <property type="entry name" value="RDD"/>
    <property type="match status" value="1"/>
</dbReference>
<dbReference type="InterPro" id="IPR051791">
    <property type="entry name" value="Pra-immunoreactive"/>
</dbReference>
<keyword evidence="2" id="KW-1003">Cell membrane</keyword>
<comment type="subcellular location">
    <subcellularLocation>
        <location evidence="1">Cell membrane</location>
        <topology evidence="1">Multi-pass membrane protein</topology>
    </subcellularLocation>
</comment>
<reference evidence="8 9" key="1">
    <citation type="journal article" date="2016" name="Antonie Van Leeuwenhoek">
        <title>Nocardia donostiensis sp. nov., isolated from human respiratory specimens.</title>
        <authorList>
            <person name="Ercibengoa M."/>
            <person name="Bell M."/>
            <person name="Marimon J.M."/>
            <person name="Humrighouse B."/>
            <person name="Klenk H.P."/>
            <person name="Potter G."/>
            <person name="Perez-Trallero E."/>
        </authorList>
    </citation>
    <scope>NUCLEOTIDE SEQUENCE [LARGE SCALE GENOMIC DNA]</scope>
    <source>
        <strain evidence="8 9">X1655</strain>
    </source>
</reference>
<keyword evidence="4 6" id="KW-1133">Transmembrane helix</keyword>
<evidence type="ECO:0000256" key="3">
    <source>
        <dbReference type="ARBA" id="ARBA00022692"/>
    </source>
</evidence>
<evidence type="ECO:0000256" key="4">
    <source>
        <dbReference type="ARBA" id="ARBA00022989"/>
    </source>
</evidence>
<dbReference type="InterPro" id="IPR010432">
    <property type="entry name" value="RDD"/>
</dbReference>
<evidence type="ECO:0000256" key="2">
    <source>
        <dbReference type="ARBA" id="ARBA00022475"/>
    </source>
</evidence>
<feature type="domain" description="RDD" evidence="7">
    <location>
        <begin position="38"/>
        <end position="197"/>
    </location>
</feature>
<evidence type="ECO:0000256" key="5">
    <source>
        <dbReference type="ARBA" id="ARBA00023136"/>
    </source>
</evidence>
<dbReference type="GO" id="GO:0005886">
    <property type="term" value="C:plasma membrane"/>
    <property type="evidence" value="ECO:0007669"/>
    <property type="project" value="UniProtKB-SubCell"/>
</dbReference>
<keyword evidence="3 6" id="KW-0812">Transmembrane</keyword>
<keyword evidence="9" id="KW-1185">Reference proteome</keyword>
<evidence type="ECO:0000256" key="1">
    <source>
        <dbReference type="ARBA" id="ARBA00004651"/>
    </source>
</evidence>
<protein>
    <recommendedName>
        <fullName evidence="7">RDD domain-containing protein</fullName>
    </recommendedName>
</protein>
<feature type="transmembrane region" description="Helical" evidence="6">
    <location>
        <begin position="166"/>
        <end position="184"/>
    </location>
</feature>
<sequence>MVSLESAMSSAIMGDANSCELIAGWKAELVVPTDQSVYAPWHLRVSARLIDLLFFVVLFGIGVGLAWGINHHFKVDIAVLLFGEDILHSKPRTHHPTGIAGMYLMKAERWVVKLMLITVIVLVAVNRVLMQGRTGRSLGKLVVGLRVVDPRTHHPVGIGRMIMRQLACIIDVLPCGLGFLLPLFDTHRRTIADMMTNAIVIRDRNPVPLRTEPGSIRDHALWWAIPLCTVATYVLITIAELWGATL</sequence>
<organism evidence="8 9">
    <name type="scientific">Nocardia donostiensis</name>
    <dbReference type="NCBI Taxonomy" id="1538463"/>
    <lineage>
        <taxon>Bacteria</taxon>
        <taxon>Bacillati</taxon>
        <taxon>Actinomycetota</taxon>
        <taxon>Actinomycetes</taxon>
        <taxon>Mycobacteriales</taxon>
        <taxon>Nocardiaceae</taxon>
        <taxon>Nocardia</taxon>
    </lineage>
</organism>
<evidence type="ECO:0000313" key="9">
    <source>
        <dbReference type="Proteomes" id="UP000188836"/>
    </source>
</evidence>
<feature type="transmembrane region" description="Helical" evidence="6">
    <location>
        <begin position="110"/>
        <end position="130"/>
    </location>
</feature>
<dbReference type="STRING" id="1538463.B0T36_19745"/>
<comment type="caution">
    <text evidence="8">The sequence shown here is derived from an EMBL/GenBank/DDBJ whole genome shotgun (WGS) entry which is preliminary data.</text>
</comment>
<dbReference type="EMBL" id="MUMY01000027">
    <property type="protein sequence ID" value="ONM46283.1"/>
    <property type="molecule type" value="Genomic_DNA"/>
</dbReference>
<gene>
    <name evidence="8" type="ORF">B0T46_23625</name>
</gene>
<dbReference type="Proteomes" id="UP000188836">
    <property type="component" value="Unassembled WGS sequence"/>
</dbReference>
<evidence type="ECO:0000313" key="8">
    <source>
        <dbReference type="EMBL" id="ONM46283.1"/>
    </source>
</evidence>
<feature type="transmembrane region" description="Helical" evidence="6">
    <location>
        <begin position="220"/>
        <end position="242"/>
    </location>
</feature>
<feature type="transmembrane region" description="Helical" evidence="6">
    <location>
        <begin position="49"/>
        <end position="69"/>
    </location>
</feature>
<dbReference type="PANTHER" id="PTHR36115:SF6">
    <property type="entry name" value="PROLINE-RICH ANTIGEN HOMOLOG"/>
    <property type="match status" value="1"/>
</dbReference>